<dbReference type="Pfam" id="PF00912">
    <property type="entry name" value="Transgly"/>
    <property type="match status" value="1"/>
</dbReference>
<evidence type="ECO:0000259" key="18">
    <source>
        <dbReference type="Pfam" id="PF00912"/>
    </source>
</evidence>
<keyword evidence="13" id="KW-0511">Multifunctional enzyme</keyword>
<keyword evidence="8" id="KW-0378">Hydrolase</keyword>
<keyword evidence="9" id="KW-0133">Cell shape</keyword>
<evidence type="ECO:0000256" key="1">
    <source>
        <dbReference type="ARBA" id="ARBA00004370"/>
    </source>
</evidence>
<keyword evidence="3" id="KW-0121">Carboxypeptidase</keyword>
<evidence type="ECO:0000256" key="8">
    <source>
        <dbReference type="ARBA" id="ARBA00022801"/>
    </source>
</evidence>
<evidence type="ECO:0000313" key="19">
    <source>
        <dbReference type="EMBL" id="OGG01041.1"/>
    </source>
</evidence>
<dbReference type="SUPFAM" id="SSF53955">
    <property type="entry name" value="Lysozyme-like"/>
    <property type="match status" value="1"/>
</dbReference>
<feature type="domain" description="Glycosyl transferase family 51" evidence="18">
    <location>
        <begin position="56"/>
        <end position="227"/>
    </location>
</feature>
<accession>A0A1F5YLI4</accession>
<evidence type="ECO:0000256" key="9">
    <source>
        <dbReference type="ARBA" id="ARBA00022960"/>
    </source>
</evidence>
<evidence type="ECO:0000256" key="14">
    <source>
        <dbReference type="ARBA" id="ARBA00023316"/>
    </source>
</evidence>
<comment type="catalytic activity">
    <reaction evidence="16">
        <text>[GlcNAc-(1-&gt;4)-Mur2Ac(oyl-L-Ala-gamma-D-Glu-L-Lys-D-Ala-D-Ala)](n)-di-trans,octa-cis-undecaprenyl diphosphate + beta-D-GlcNAc-(1-&gt;4)-Mur2Ac(oyl-L-Ala-gamma-D-Glu-L-Lys-D-Ala-D-Ala)-di-trans,octa-cis-undecaprenyl diphosphate = [GlcNAc-(1-&gt;4)-Mur2Ac(oyl-L-Ala-gamma-D-Glu-L-Lys-D-Ala-D-Ala)](n+1)-di-trans,octa-cis-undecaprenyl diphosphate + di-trans,octa-cis-undecaprenyl diphosphate + H(+)</text>
        <dbReference type="Rhea" id="RHEA:23708"/>
        <dbReference type="Rhea" id="RHEA-COMP:9602"/>
        <dbReference type="Rhea" id="RHEA-COMP:9603"/>
        <dbReference type="ChEBI" id="CHEBI:15378"/>
        <dbReference type="ChEBI" id="CHEBI:58405"/>
        <dbReference type="ChEBI" id="CHEBI:60033"/>
        <dbReference type="ChEBI" id="CHEBI:78435"/>
        <dbReference type="EC" id="2.4.99.28"/>
    </reaction>
</comment>
<reference evidence="19 20" key="1">
    <citation type="journal article" date="2016" name="Nat. Commun.">
        <title>Thousands of microbial genomes shed light on interconnected biogeochemical processes in an aquifer system.</title>
        <authorList>
            <person name="Anantharaman K."/>
            <person name="Brown C.T."/>
            <person name="Hug L.A."/>
            <person name="Sharon I."/>
            <person name="Castelle C.J."/>
            <person name="Probst A.J."/>
            <person name="Thomas B.C."/>
            <person name="Singh A."/>
            <person name="Wilkins M.J."/>
            <person name="Karaoz U."/>
            <person name="Brodie E.L."/>
            <person name="Williams K.H."/>
            <person name="Hubbard S.S."/>
            <person name="Banfield J.F."/>
        </authorList>
    </citation>
    <scope>NUCLEOTIDE SEQUENCE [LARGE SCALE GENOMIC DNA]</scope>
</reference>
<dbReference type="NCBIfam" id="TIGR02074">
    <property type="entry name" value="PBP_1a_fam"/>
    <property type="match status" value="1"/>
</dbReference>
<keyword evidence="4" id="KW-0645">Protease</keyword>
<dbReference type="Gene3D" id="3.40.710.10">
    <property type="entry name" value="DD-peptidase/beta-lactamase superfamily"/>
    <property type="match status" value="1"/>
</dbReference>
<comment type="caution">
    <text evidence="19">The sequence shown here is derived from an EMBL/GenBank/DDBJ whole genome shotgun (WGS) entry which is preliminary data.</text>
</comment>
<evidence type="ECO:0000256" key="15">
    <source>
        <dbReference type="ARBA" id="ARBA00044770"/>
    </source>
</evidence>
<evidence type="ECO:0000256" key="5">
    <source>
        <dbReference type="ARBA" id="ARBA00022676"/>
    </source>
</evidence>
<dbReference type="InterPro" id="IPR012338">
    <property type="entry name" value="Beta-lactam/transpept-like"/>
</dbReference>
<dbReference type="PANTHER" id="PTHR32282">
    <property type="entry name" value="BINDING PROTEIN TRANSPEPTIDASE, PUTATIVE-RELATED"/>
    <property type="match status" value="1"/>
</dbReference>
<keyword evidence="12" id="KW-0472">Membrane</keyword>
<keyword evidence="5" id="KW-0328">Glycosyltransferase</keyword>
<dbReference type="EMBL" id="MFIX01000229">
    <property type="protein sequence ID" value="OGG01041.1"/>
    <property type="molecule type" value="Genomic_DNA"/>
</dbReference>
<dbReference type="InterPro" id="IPR001264">
    <property type="entry name" value="Glyco_trans_51"/>
</dbReference>
<gene>
    <name evidence="19" type="ORF">A3F83_12690</name>
</gene>
<evidence type="ECO:0000256" key="6">
    <source>
        <dbReference type="ARBA" id="ARBA00022679"/>
    </source>
</evidence>
<name>A0A1F5YLI4_9BACT</name>
<evidence type="ECO:0000256" key="16">
    <source>
        <dbReference type="ARBA" id="ARBA00049902"/>
    </source>
</evidence>
<comment type="subcellular location">
    <subcellularLocation>
        <location evidence="1">Membrane</location>
    </subcellularLocation>
</comment>
<keyword evidence="6" id="KW-0808">Transferase</keyword>
<feature type="domain" description="Penicillin-binding protein transpeptidase" evidence="17">
    <location>
        <begin position="345"/>
        <end position="612"/>
    </location>
</feature>
<dbReference type="Proteomes" id="UP000179129">
    <property type="component" value="Unassembled WGS sequence"/>
</dbReference>
<keyword evidence="11" id="KW-1133">Transmembrane helix</keyword>
<dbReference type="GO" id="GO:0016020">
    <property type="term" value="C:membrane"/>
    <property type="evidence" value="ECO:0007669"/>
    <property type="project" value="UniProtKB-SubCell"/>
</dbReference>
<comment type="pathway">
    <text evidence="2">Cell wall biogenesis; peptidoglycan biosynthesis.</text>
</comment>
<dbReference type="Pfam" id="PF00905">
    <property type="entry name" value="Transpeptidase"/>
    <property type="match status" value="1"/>
</dbReference>
<evidence type="ECO:0000256" key="3">
    <source>
        <dbReference type="ARBA" id="ARBA00022645"/>
    </source>
</evidence>
<dbReference type="STRING" id="1817867.A3F83_12690"/>
<dbReference type="EC" id="2.4.99.28" evidence="15"/>
<evidence type="ECO:0000256" key="2">
    <source>
        <dbReference type="ARBA" id="ARBA00004752"/>
    </source>
</evidence>
<dbReference type="InterPro" id="IPR001460">
    <property type="entry name" value="PCN-bd_Tpept"/>
</dbReference>
<dbReference type="InterPro" id="IPR036950">
    <property type="entry name" value="PBP_transglycosylase"/>
</dbReference>
<dbReference type="InterPro" id="IPR023346">
    <property type="entry name" value="Lysozyme-like_dom_sf"/>
</dbReference>
<keyword evidence="10" id="KW-0573">Peptidoglycan synthesis</keyword>
<dbReference type="FunFam" id="1.10.3810.10:FF:000003">
    <property type="entry name" value="Penicillin-binding protein 1a"/>
    <property type="match status" value="1"/>
</dbReference>
<dbReference type="Gene3D" id="1.10.3810.10">
    <property type="entry name" value="Biosynthetic peptidoglycan transglycosylase-like"/>
    <property type="match status" value="1"/>
</dbReference>
<protein>
    <recommendedName>
        <fullName evidence="15">peptidoglycan glycosyltransferase</fullName>
        <ecNumber evidence="15">2.4.99.28</ecNumber>
    </recommendedName>
</protein>
<dbReference type="GO" id="GO:0004180">
    <property type="term" value="F:carboxypeptidase activity"/>
    <property type="evidence" value="ECO:0007669"/>
    <property type="project" value="UniProtKB-KW"/>
</dbReference>
<evidence type="ECO:0000259" key="17">
    <source>
        <dbReference type="Pfam" id="PF00905"/>
    </source>
</evidence>
<organism evidence="19 20">
    <name type="scientific">Candidatus Glassbacteria bacterium RIFCSPLOWO2_12_FULL_58_11</name>
    <dbReference type="NCBI Taxonomy" id="1817867"/>
    <lineage>
        <taxon>Bacteria</taxon>
        <taxon>Candidatus Glassiibacteriota</taxon>
    </lineage>
</organism>
<evidence type="ECO:0000256" key="7">
    <source>
        <dbReference type="ARBA" id="ARBA00022692"/>
    </source>
</evidence>
<evidence type="ECO:0000256" key="10">
    <source>
        <dbReference type="ARBA" id="ARBA00022984"/>
    </source>
</evidence>
<dbReference type="GO" id="GO:0008360">
    <property type="term" value="P:regulation of cell shape"/>
    <property type="evidence" value="ECO:0007669"/>
    <property type="project" value="UniProtKB-KW"/>
</dbReference>
<dbReference type="GO" id="GO:0008658">
    <property type="term" value="F:penicillin binding"/>
    <property type="evidence" value="ECO:0007669"/>
    <property type="project" value="InterPro"/>
</dbReference>
<proteinExistence type="predicted"/>
<dbReference type="GO" id="GO:0009252">
    <property type="term" value="P:peptidoglycan biosynthetic process"/>
    <property type="evidence" value="ECO:0007669"/>
    <property type="project" value="UniProtKB-KW"/>
</dbReference>
<keyword evidence="14" id="KW-0961">Cell wall biogenesis/degradation</keyword>
<evidence type="ECO:0000256" key="13">
    <source>
        <dbReference type="ARBA" id="ARBA00023268"/>
    </source>
</evidence>
<evidence type="ECO:0000256" key="12">
    <source>
        <dbReference type="ARBA" id="ARBA00023136"/>
    </source>
</evidence>
<dbReference type="InterPro" id="IPR050396">
    <property type="entry name" value="Glycosyltr_51/Transpeptidase"/>
</dbReference>
<evidence type="ECO:0000256" key="4">
    <source>
        <dbReference type="ARBA" id="ARBA00022670"/>
    </source>
</evidence>
<dbReference type="GO" id="GO:0006508">
    <property type="term" value="P:proteolysis"/>
    <property type="evidence" value="ECO:0007669"/>
    <property type="project" value="UniProtKB-KW"/>
</dbReference>
<evidence type="ECO:0000256" key="11">
    <source>
        <dbReference type="ARBA" id="ARBA00022989"/>
    </source>
</evidence>
<dbReference type="SUPFAM" id="SSF56601">
    <property type="entry name" value="beta-lactamase/transpeptidase-like"/>
    <property type="match status" value="1"/>
</dbReference>
<sequence>MFKVVALVVVSTVFFGMGMCYQLFKFYKSELPSIAKMELDPPNLVTRIFSADSVLLAELYTERRIPVSLDQLPDNLKSALLSVEDRKFYSHWGIDLWGITRAFVVNQVSGKIVQGGSTITQQLARELFLNREKTYTRKIREAILSWEIERTYTKDEILERYFNQIYFGSGAWGIGEAAQTYFSKKVGELDLAECSLLAGLPNAPSRNSPIISQENALERRNWVLTCMEETGAISAAVADSVKKLPVKIKPRSNRGWIAPYFVEYVKSLLLKDYSEEDLFRSGLQVYTTLNVRMQKAAEKNIAEYLQTIESGQLRSFSHRTRRQIIGADSLSAAEMAQTEYLQAALIALEPKTGYIRAMVGGRNFWESKFNRAVQALRQPGSAFKPFVYTAAIDNGIPACQVVEDSPISIDQADGTVWRPSNYTGDFRGAVTMRSGMVSSINLVAIKTLMTVGAETVAAYARRMGITTRIPPVESIAVGSADVYPIELVAAYTVFPNLGVRVEPLAITEIRDQQGSLLHSFQTSREEVLSPQTTYIVLSMMRDVVDYGTGIGSRALGFTLPAGGKTGTTNNYTDAWFVGYTPDLTCGVWVGFDQPQRIINQGTGSVLALPIWANFMKEALQGTETHEFPDAPDGLTSRLVCKSSGLLSTQFCPPESVYTEIFKVGTEPSDYEECYVHKPSIYSH</sequence>
<dbReference type="GO" id="GO:0008955">
    <property type="term" value="F:peptidoglycan glycosyltransferase activity"/>
    <property type="evidence" value="ECO:0007669"/>
    <property type="project" value="UniProtKB-EC"/>
</dbReference>
<keyword evidence="7" id="KW-0812">Transmembrane</keyword>
<dbReference type="PANTHER" id="PTHR32282:SF27">
    <property type="entry name" value="PENICILLIN-BINDING PROTEIN 1A"/>
    <property type="match status" value="1"/>
</dbReference>
<evidence type="ECO:0000313" key="20">
    <source>
        <dbReference type="Proteomes" id="UP000179129"/>
    </source>
</evidence>
<dbReference type="GO" id="GO:0071555">
    <property type="term" value="P:cell wall organization"/>
    <property type="evidence" value="ECO:0007669"/>
    <property type="project" value="UniProtKB-KW"/>
</dbReference>
<dbReference type="GO" id="GO:0030288">
    <property type="term" value="C:outer membrane-bounded periplasmic space"/>
    <property type="evidence" value="ECO:0007669"/>
    <property type="project" value="TreeGrafter"/>
</dbReference>
<dbReference type="AlphaFoldDB" id="A0A1F5YLI4"/>